<comment type="subcellular location">
    <subcellularLocation>
        <location evidence="1">Membrane</location>
        <topology evidence="1">Multi-pass membrane protein</topology>
    </subcellularLocation>
</comment>
<keyword evidence="4 5" id="KW-0472">Membrane</keyword>
<accession>A0A1H6YL87</accession>
<organism evidence="7 8">
    <name type="scientific">Cyclobacterium xiamenense</name>
    <dbReference type="NCBI Taxonomy" id="1297121"/>
    <lineage>
        <taxon>Bacteria</taxon>
        <taxon>Pseudomonadati</taxon>
        <taxon>Bacteroidota</taxon>
        <taxon>Cytophagia</taxon>
        <taxon>Cytophagales</taxon>
        <taxon>Cyclobacteriaceae</taxon>
        <taxon>Cyclobacterium</taxon>
    </lineage>
</organism>
<evidence type="ECO:0000256" key="3">
    <source>
        <dbReference type="ARBA" id="ARBA00022989"/>
    </source>
</evidence>
<dbReference type="PANTHER" id="PTHR37422:SF13">
    <property type="entry name" value="LIPOPOLYSACCHARIDE BIOSYNTHESIS PROTEIN PA4999-RELATED"/>
    <property type="match status" value="1"/>
</dbReference>
<feature type="transmembrane region" description="Helical" evidence="5">
    <location>
        <begin position="112"/>
        <end position="137"/>
    </location>
</feature>
<feature type="transmembrane region" description="Helical" evidence="5">
    <location>
        <begin position="195"/>
        <end position="225"/>
    </location>
</feature>
<evidence type="ECO:0000256" key="2">
    <source>
        <dbReference type="ARBA" id="ARBA00022692"/>
    </source>
</evidence>
<feature type="transmembrane region" description="Helical" evidence="5">
    <location>
        <begin position="52"/>
        <end position="76"/>
    </location>
</feature>
<dbReference type="RefSeq" id="WP_092174607.1">
    <property type="nucleotide sequence ID" value="NZ_FNZH01000003.1"/>
</dbReference>
<evidence type="ECO:0000313" key="8">
    <source>
        <dbReference type="Proteomes" id="UP000199403"/>
    </source>
</evidence>
<feature type="transmembrane region" description="Helical" evidence="5">
    <location>
        <begin position="158"/>
        <end position="183"/>
    </location>
</feature>
<dbReference type="GO" id="GO:0016020">
    <property type="term" value="C:membrane"/>
    <property type="evidence" value="ECO:0007669"/>
    <property type="project" value="UniProtKB-SubCell"/>
</dbReference>
<protein>
    <recommendedName>
        <fullName evidence="6">O-antigen ligase-related domain-containing protein</fullName>
    </recommendedName>
</protein>
<evidence type="ECO:0000259" key="6">
    <source>
        <dbReference type="Pfam" id="PF04932"/>
    </source>
</evidence>
<dbReference type="EMBL" id="FNZH01000003">
    <property type="protein sequence ID" value="SEJ40594.1"/>
    <property type="molecule type" value="Genomic_DNA"/>
</dbReference>
<feature type="domain" description="O-antigen ligase-related" evidence="6">
    <location>
        <begin position="196"/>
        <end position="328"/>
    </location>
</feature>
<dbReference type="AlphaFoldDB" id="A0A1H6YL87"/>
<evidence type="ECO:0000256" key="1">
    <source>
        <dbReference type="ARBA" id="ARBA00004141"/>
    </source>
</evidence>
<keyword evidence="2 5" id="KW-0812">Transmembrane</keyword>
<keyword evidence="8" id="KW-1185">Reference proteome</keyword>
<evidence type="ECO:0000313" key="7">
    <source>
        <dbReference type="EMBL" id="SEJ40594.1"/>
    </source>
</evidence>
<dbReference type="InterPro" id="IPR051533">
    <property type="entry name" value="WaaL-like"/>
</dbReference>
<evidence type="ECO:0000256" key="5">
    <source>
        <dbReference type="SAM" id="Phobius"/>
    </source>
</evidence>
<dbReference type="Pfam" id="PF04932">
    <property type="entry name" value="Wzy_C"/>
    <property type="match status" value="1"/>
</dbReference>
<evidence type="ECO:0000256" key="4">
    <source>
        <dbReference type="ARBA" id="ARBA00023136"/>
    </source>
</evidence>
<reference evidence="8" key="1">
    <citation type="submission" date="2016-10" db="EMBL/GenBank/DDBJ databases">
        <authorList>
            <person name="Varghese N."/>
            <person name="Submissions S."/>
        </authorList>
    </citation>
    <scope>NUCLEOTIDE SEQUENCE [LARGE SCALE GENOMIC DNA]</scope>
    <source>
        <strain evidence="8">IBRC-M 10761</strain>
    </source>
</reference>
<feature type="transmembrane region" description="Helical" evidence="5">
    <location>
        <begin position="312"/>
        <end position="331"/>
    </location>
</feature>
<proteinExistence type="predicted"/>
<sequence length="392" mass="45611">MFKVKRDFFYALLIYITSVAQMPQVMFYFVIMLIGIYHFFNDSRKFTLDKPGVILIIFIVGSVVSFLLGKVFYGASFMFKDYERSTDLFPFTILLLGTIFFSKHMSFDTMRYLLYFILFEAIIAVIEYLIGIQYLIYPGDLGGETKFGETDLLYYNRVFGLSPNVSVLGLKLVVGIVFSMFLFEMNKISKAHTYLFILIILIASILSFQRTAILTVSVFFCFYFLPWLFEIKFKYKVFLIFIFVLFVLLVVSNSNEILFQFTRGNPTDFKDIRAIVFGVYIEFISNNLIWGNYSEKIYMSFAGHSYHAHNSYLQFIATVGMPLFFVWILFFTNLIKGSNFVFILPFLFYSLAQYGIFWGCSLFDISMYSLIFLSKKESANASNDSRKLTVVA</sequence>
<feature type="transmembrane region" description="Helical" evidence="5">
    <location>
        <begin position="88"/>
        <end position="106"/>
    </location>
</feature>
<dbReference type="OrthoDB" id="1496315at2"/>
<gene>
    <name evidence="7" type="ORF">SAMN05192553_103722</name>
</gene>
<feature type="transmembrane region" description="Helical" evidence="5">
    <location>
        <begin position="351"/>
        <end position="373"/>
    </location>
</feature>
<dbReference type="InterPro" id="IPR007016">
    <property type="entry name" value="O-antigen_ligase-rel_domated"/>
</dbReference>
<dbReference type="PANTHER" id="PTHR37422">
    <property type="entry name" value="TEICHURONIC ACID BIOSYNTHESIS PROTEIN TUAE"/>
    <property type="match status" value="1"/>
</dbReference>
<feature type="transmembrane region" description="Helical" evidence="5">
    <location>
        <begin position="274"/>
        <end position="291"/>
    </location>
</feature>
<dbReference type="Proteomes" id="UP000199403">
    <property type="component" value="Unassembled WGS sequence"/>
</dbReference>
<feature type="transmembrane region" description="Helical" evidence="5">
    <location>
        <begin position="12"/>
        <end position="40"/>
    </location>
</feature>
<keyword evidence="3 5" id="KW-1133">Transmembrane helix</keyword>
<dbReference type="STRING" id="1416801.SAMN05192553_103722"/>
<name>A0A1H6YL87_9BACT</name>
<feature type="transmembrane region" description="Helical" evidence="5">
    <location>
        <begin position="237"/>
        <end position="254"/>
    </location>
</feature>